<sequence length="186" mass="22010">MDYIETVTRERIRKVCENDQKGSFVYCELAKFNQGFIDQIQKAKNTAELWKIWEKMKEVAFLSYQLEPKKVDNTKSNFNQLSFENQQKFLISLLDKNLLYIPYCDMEDKSYGISEEIKNVDETKLTLKNLSKDAKIFKCIKAQEYINKKYPTQEEIKKVKQLDISEKNLEGDLDISEFINLKTLEC</sequence>
<protein>
    <submittedName>
        <fullName evidence="1">Uncharacterized protein</fullName>
    </submittedName>
</protein>
<reference evidence="1 2" key="1">
    <citation type="submission" date="2018-06" db="EMBL/GenBank/DDBJ databases">
        <title>Comparative genomics reveals the genomic features of Rhizophagus irregularis, R. cerebriforme, R. diaphanum and Gigaspora rosea, and their symbiotic lifestyle signature.</title>
        <authorList>
            <person name="Morin E."/>
            <person name="San Clemente H."/>
            <person name="Chen E.C.H."/>
            <person name="De La Providencia I."/>
            <person name="Hainaut M."/>
            <person name="Kuo A."/>
            <person name="Kohler A."/>
            <person name="Murat C."/>
            <person name="Tang N."/>
            <person name="Roy S."/>
            <person name="Loubradou J."/>
            <person name="Henrissat B."/>
            <person name="Grigoriev I.V."/>
            <person name="Corradi N."/>
            <person name="Roux C."/>
            <person name="Martin F.M."/>
        </authorList>
    </citation>
    <scope>NUCLEOTIDE SEQUENCE [LARGE SCALE GENOMIC DNA]</scope>
    <source>
        <strain evidence="1 2">DAOM 227022</strain>
    </source>
</reference>
<evidence type="ECO:0000313" key="2">
    <source>
        <dbReference type="Proteomes" id="UP000265703"/>
    </source>
</evidence>
<accession>A0A397SEE6</accession>
<dbReference type="EMBL" id="QKYT01000586">
    <property type="protein sequence ID" value="RIA83249.1"/>
    <property type="molecule type" value="Genomic_DNA"/>
</dbReference>
<keyword evidence="2" id="KW-1185">Reference proteome</keyword>
<name>A0A397SEE6_9GLOM</name>
<proteinExistence type="predicted"/>
<comment type="caution">
    <text evidence="1">The sequence shown here is derived from an EMBL/GenBank/DDBJ whole genome shotgun (WGS) entry which is preliminary data.</text>
</comment>
<dbReference type="OrthoDB" id="10071305at2759"/>
<organism evidence="1 2">
    <name type="scientific">Glomus cerebriforme</name>
    <dbReference type="NCBI Taxonomy" id="658196"/>
    <lineage>
        <taxon>Eukaryota</taxon>
        <taxon>Fungi</taxon>
        <taxon>Fungi incertae sedis</taxon>
        <taxon>Mucoromycota</taxon>
        <taxon>Glomeromycotina</taxon>
        <taxon>Glomeromycetes</taxon>
        <taxon>Glomerales</taxon>
        <taxon>Glomeraceae</taxon>
        <taxon>Glomus</taxon>
    </lineage>
</organism>
<dbReference type="AlphaFoldDB" id="A0A397SEE6"/>
<dbReference type="STRING" id="658196.A0A397SEE6"/>
<gene>
    <name evidence="1" type="ORF">C1645_743183</name>
</gene>
<evidence type="ECO:0000313" key="1">
    <source>
        <dbReference type="EMBL" id="RIA83249.1"/>
    </source>
</evidence>
<dbReference type="Proteomes" id="UP000265703">
    <property type="component" value="Unassembled WGS sequence"/>
</dbReference>